<dbReference type="SUPFAM" id="SSF53383">
    <property type="entry name" value="PLP-dependent transferases"/>
    <property type="match status" value="1"/>
</dbReference>
<dbReference type="InterPro" id="IPR000277">
    <property type="entry name" value="Cys/Met-Metab_PyrdxlP-dep_enz"/>
</dbReference>
<evidence type="ECO:0000256" key="2">
    <source>
        <dbReference type="ARBA" id="ARBA00009077"/>
    </source>
</evidence>
<comment type="similarity">
    <text evidence="2 6">Belongs to the trans-sulfuration enzymes family.</text>
</comment>
<dbReference type="OrthoDB" id="9780685at2"/>
<dbReference type="InterPro" id="IPR015421">
    <property type="entry name" value="PyrdxlP-dep_Trfase_major"/>
</dbReference>
<organism evidence="7 8">
    <name type="scientific">Terriglobus roseus (strain DSM 18391 / NRRL B-41598 / KBS 63)</name>
    <dbReference type="NCBI Taxonomy" id="926566"/>
    <lineage>
        <taxon>Bacteria</taxon>
        <taxon>Pseudomonadati</taxon>
        <taxon>Acidobacteriota</taxon>
        <taxon>Terriglobia</taxon>
        <taxon>Terriglobales</taxon>
        <taxon>Acidobacteriaceae</taxon>
        <taxon>Terriglobus</taxon>
    </lineage>
</organism>
<dbReference type="FunFam" id="3.40.640.10:FF:000009">
    <property type="entry name" value="Cystathionine gamma-synthase homolog"/>
    <property type="match status" value="1"/>
</dbReference>
<dbReference type="GO" id="GO:0005737">
    <property type="term" value="C:cytoplasm"/>
    <property type="evidence" value="ECO:0007669"/>
    <property type="project" value="TreeGrafter"/>
</dbReference>
<dbReference type="GO" id="GO:0030170">
    <property type="term" value="F:pyridoxal phosphate binding"/>
    <property type="evidence" value="ECO:0007669"/>
    <property type="project" value="InterPro"/>
</dbReference>
<protein>
    <submittedName>
        <fullName evidence="7">Cystathionine beta-lyase/cystathionine gamma-synthase</fullName>
    </submittedName>
</protein>
<evidence type="ECO:0000313" key="7">
    <source>
        <dbReference type="EMBL" id="AFL87793.1"/>
    </source>
</evidence>
<evidence type="ECO:0000256" key="6">
    <source>
        <dbReference type="RuleBase" id="RU362118"/>
    </source>
</evidence>
<keyword evidence="4 7" id="KW-0456">Lyase</keyword>
<dbReference type="Gene3D" id="3.90.1150.10">
    <property type="entry name" value="Aspartate Aminotransferase, domain 1"/>
    <property type="match status" value="1"/>
</dbReference>
<dbReference type="Pfam" id="PF01053">
    <property type="entry name" value="Cys_Met_Meta_PP"/>
    <property type="match status" value="1"/>
</dbReference>
<dbReference type="RefSeq" id="WP_014785362.1">
    <property type="nucleotide sequence ID" value="NC_018014.1"/>
</dbReference>
<evidence type="ECO:0000256" key="3">
    <source>
        <dbReference type="ARBA" id="ARBA00022898"/>
    </source>
</evidence>
<dbReference type="eggNOG" id="COG0626">
    <property type="taxonomic scope" value="Bacteria"/>
</dbReference>
<evidence type="ECO:0000256" key="5">
    <source>
        <dbReference type="PIRSR" id="PIRSR001434-2"/>
    </source>
</evidence>
<dbReference type="InterPro" id="IPR015422">
    <property type="entry name" value="PyrdxlP-dep_Trfase_small"/>
</dbReference>
<dbReference type="GO" id="GO:0019346">
    <property type="term" value="P:transsulfuration"/>
    <property type="evidence" value="ECO:0007669"/>
    <property type="project" value="InterPro"/>
</dbReference>
<comment type="cofactor">
    <cofactor evidence="1 6">
        <name>pyridoxal 5'-phosphate</name>
        <dbReference type="ChEBI" id="CHEBI:597326"/>
    </cofactor>
</comment>
<evidence type="ECO:0000313" key="8">
    <source>
        <dbReference type="Proteomes" id="UP000006056"/>
    </source>
</evidence>
<name>I3ZEX5_TERRK</name>
<keyword evidence="3 5" id="KW-0663">Pyridoxal phosphate</keyword>
<dbReference type="EMBL" id="CP003379">
    <property type="protein sequence ID" value="AFL87793.1"/>
    <property type="molecule type" value="Genomic_DNA"/>
</dbReference>
<feature type="modified residue" description="N6-(pyridoxal phosphate)lysine" evidence="5">
    <location>
        <position position="195"/>
    </location>
</feature>
<dbReference type="STRING" id="926566.Terro_1486"/>
<proteinExistence type="inferred from homology"/>
<dbReference type="CDD" id="cd00614">
    <property type="entry name" value="CGS_like"/>
    <property type="match status" value="1"/>
</dbReference>
<evidence type="ECO:0000256" key="1">
    <source>
        <dbReference type="ARBA" id="ARBA00001933"/>
    </source>
</evidence>
<gene>
    <name evidence="7" type="ordered locus">Terro_1486</name>
</gene>
<dbReference type="Proteomes" id="UP000006056">
    <property type="component" value="Chromosome"/>
</dbReference>
<reference evidence="7 8" key="1">
    <citation type="submission" date="2012-06" db="EMBL/GenBank/DDBJ databases">
        <title>Complete genome of Terriglobus roseus DSM 18391.</title>
        <authorList>
            <consortium name="US DOE Joint Genome Institute (JGI-PGF)"/>
            <person name="Lucas S."/>
            <person name="Copeland A."/>
            <person name="Lapidus A."/>
            <person name="Glavina del Rio T."/>
            <person name="Dalin E."/>
            <person name="Tice H."/>
            <person name="Bruce D."/>
            <person name="Goodwin L."/>
            <person name="Pitluck S."/>
            <person name="Peters L."/>
            <person name="Mikhailova N."/>
            <person name="Munk A.C.C."/>
            <person name="Kyrpides N."/>
            <person name="Mavromatis K."/>
            <person name="Ivanova N."/>
            <person name="Brettin T."/>
            <person name="Detter J.C."/>
            <person name="Han C."/>
            <person name="Larimer F."/>
            <person name="Land M."/>
            <person name="Hauser L."/>
            <person name="Markowitz V."/>
            <person name="Cheng J.-F."/>
            <person name="Hugenholtz P."/>
            <person name="Woyke T."/>
            <person name="Wu D."/>
            <person name="Brambilla E."/>
            <person name="Klenk H.-P."/>
            <person name="Eisen J.A."/>
        </authorList>
    </citation>
    <scope>NUCLEOTIDE SEQUENCE [LARGE SCALE GENOMIC DNA]</scope>
    <source>
        <strain evidence="8">DSM 18391 / NRRL B-41598 / KBS 63</strain>
    </source>
</reference>
<dbReference type="PIRSF" id="PIRSF001434">
    <property type="entry name" value="CGS"/>
    <property type="match status" value="1"/>
</dbReference>
<dbReference type="GO" id="GO:0047804">
    <property type="term" value="F:cysteine-S-conjugate beta-lyase activity"/>
    <property type="evidence" value="ECO:0007669"/>
    <property type="project" value="UniProtKB-ARBA"/>
</dbReference>
<keyword evidence="8" id="KW-1185">Reference proteome</keyword>
<dbReference type="PANTHER" id="PTHR11808">
    <property type="entry name" value="TRANS-SULFURATION ENZYME FAMILY MEMBER"/>
    <property type="match status" value="1"/>
</dbReference>
<dbReference type="HOGENOM" id="CLU_018986_2_0_0"/>
<dbReference type="PANTHER" id="PTHR11808:SF50">
    <property type="entry name" value="CYSTATHIONINE BETA-LYASE"/>
    <property type="match status" value="1"/>
</dbReference>
<dbReference type="Gene3D" id="3.40.640.10">
    <property type="entry name" value="Type I PLP-dependent aspartate aminotransferase-like (Major domain)"/>
    <property type="match status" value="1"/>
</dbReference>
<dbReference type="AlphaFoldDB" id="I3ZEX5"/>
<accession>I3ZEX5</accession>
<sequence length="381" mass="41542">MKTATRLVHFDPAPKDPFRPMATPIYQTATFEQEHADSFGEYDYSRSGNPTRRVLEDHMAELEGGSRSFAFSSGMTAIATVTRLLKAGDEIVADWDLYGGASRLFDRVVRRAGVTVRLVDGTDIEAVREAMRPATRMLYVESPTNPLLRVLDLQALASVAQDRGVMFCVDSSAMSPYLQNPLALGADIVIHSGTKLLCGHSDVMAGIVVVKDEALAKEVYFLQNAEGTALGPMDCFLLLRGLKTLKLRIDAQQTNAQRIAEHLQQNYPHFEVAYPGLPDHPAHAVQSRQATGAGVLLTFRAGSPEAAKQIAEGLDLFKIAVSFGSVNSSISIPYAMSHASVPTEQRAQRGIPEDLLRISCGIEDADDLIADLTTQLERLRS</sequence>
<dbReference type="PATRIC" id="fig|926566.3.peg.1467"/>
<evidence type="ECO:0000256" key="4">
    <source>
        <dbReference type="ARBA" id="ARBA00023239"/>
    </source>
</evidence>
<dbReference type="KEGG" id="trs:Terro_1486"/>
<dbReference type="InterPro" id="IPR015424">
    <property type="entry name" value="PyrdxlP-dep_Trfase"/>
</dbReference>